<dbReference type="PROSITE" id="PS50878">
    <property type="entry name" value="RT_POL"/>
    <property type="match status" value="1"/>
</dbReference>
<evidence type="ECO:0000313" key="4">
    <source>
        <dbReference type="Proteomes" id="UP000241421"/>
    </source>
</evidence>
<keyword evidence="4" id="KW-1185">Reference proteome</keyword>
<accession>A0A2U2I6S4</accession>
<dbReference type="AlphaFoldDB" id="A0A2U2I6S4"/>
<dbReference type="Pfam" id="PF00078">
    <property type="entry name" value="RVT_1"/>
    <property type="match status" value="1"/>
</dbReference>
<dbReference type="EMBL" id="PXWF02000028">
    <property type="protein sequence ID" value="PWF55395.1"/>
    <property type="molecule type" value="Genomic_DNA"/>
</dbReference>
<evidence type="ECO:0000256" key="1">
    <source>
        <dbReference type="ARBA" id="ARBA00034120"/>
    </source>
</evidence>
<name>A0A2U2I6S4_9BURK</name>
<proteinExistence type="inferred from homology"/>
<feature type="non-terminal residue" evidence="3">
    <location>
        <position position="1"/>
    </location>
</feature>
<dbReference type="SUPFAM" id="SSF56672">
    <property type="entry name" value="DNA/RNA polymerases"/>
    <property type="match status" value="1"/>
</dbReference>
<dbReference type="Proteomes" id="UP000241421">
    <property type="component" value="Unassembled WGS sequence"/>
</dbReference>
<evidence type="ECO:0000259" key="2">
    <source>
        <dbReference type="PROSITE" id="PS50878"/>
    </source>
</evidence>
<reference evidence="3 4" key="1">
    <citation type="submission" date="2018-04" db="EMBL/GenBank/DDBJ databases">
        <title>Massilia violaceinigra sp. nov., a novel purple-pigmented bacterium isolated from Tianshan glacier, Xinjiang, China.</title>
        <authorList>
            <person name="Wang H."/>
        </authorList>
    </citation>
    <scope>NUCLEOTIDE SEQUENCE [LARGE SCALE GENOMIC DNA]</scope>
    <source>
        <strain evidence="3 4">B448-2</strain>
    </source>
</reference>
<dbReference type="InterPro" id="IPR051083">
    <property type="entry name" value="GrpII_Intron_Splice-Mob/Def"/>
</dbReference>
<dbReference type="InterPro" id="IPR043502">
    <property type="entry name" value="DNA/RNA_pol_sf"/>
</dbReference>
<dbReference type="PANTHER" id="PTHR34047">
    <property type="entry name" value="NUCLEAR INTRON MATURASE 1, MITOCHONDRIAL-RELATED"/>
    <property type="match status" value="1"/>
</dbReference>
<keyword evidence="3" id="KW-0548">Nucleotidyltransferase</keyword>
<sequence length="221" mass="25902">GVVSPILMNLFMHYAFDCWMQRTYPQCPFARYADDAVVHCGSQKQAEAVMQMIASRLGECGLTMHPEKSKIVYCRHSRRTGSYPNVKYTFLGFTFRPRKALNKQNRPFTSFLPGVSEAALKDMRKTVRGWKLHRQTSAKLADLAQQYNPVIRGWWQYYGEFYRTAMLELASYIDGRLRQWARRKYKTLKAHKRRSVEWLGKMREVFPQMFAHWSPSGRAVG</sequence>
<keyword evidence="3" id="KW-0695">RNA-directed DNA polymerase</keyword>
<dbReference type="InterPro" id="IPR013597">
    <property type="entry name" value="Mat_intron_G2"/>
</dbReference>
<keyword evidence="3" id="KW-0808">Transferase</keyword>
<dbReference type="PANTHER" id="PTHR34047:SF3">
    <property type="entry name" value="BLR2052 PROTEIN"/>
    <property type="match status" value="1"/>
</dbReference>
<dbReference type="GO" id="GO:0003964">
    <property type="term" value="F:RNA-directed DNA polymerase activity"/>
    <property type="evidence" value="ECO:0007669"/>
    <property type="project" value="UniProtKB-KW"/>
</dbReference>
<comment type="caution">
    <text evidence="3">The sequence shown here is derived from an EMBL/GenBank/DDBJ whole genome shotgun (WGS) entry which is preliminary data.</text>
</comment>
<protein>
    <submittedName>
        <fullName evidence="3">Group II intron reverse transcriptase/maturase</fullName>
    </submittedName>
</protein>
<evidence type="ECO:0000313" key="3">
    <source>
        <dbReference type="EMBL" id="PWF55395.1"/>
    </source>
</evidence>
<comment type="similarity">
    <text evidence="1">Belongs to the bacterial reverse transcriptase family.</text>
</comment>
<gene>
    <name evidence="3" type="ORF">C7C56_002055</name>
</gene>
<dbReference type="RefSeq" id="WP_267874663.1">
    <property type="nucleotide sequence ID" value="NZ_PXWF02000028.1"/>
</dbReference>
<feature type="domain" description="Reverse transcriptase" evidence="2">
    <location>
        <begin position="1"/>
        <end position="95"/>
    </location>
</feature>
<dbReference type="Pfam" id="PF08388">
    <property type="entry name" value="GIIM"/>
    <property type="match status" value="1"/>
</dbReference>
<organism evidence="3 4">
    <name type="scientific">Massilia glaciei</name>
    <dbReference type="NCBI Taxonomy" id="1524097"/>
    <lineage>
        <taxon>Bacteria</taxon>
        <taxon>Pseudomonadati</taxon>
        <taxon>Pseudomonadota</taxon>
        <taxon>Betaproteobacteria</taxon>
        <taxon>Burkholderiales</taxon>
        <taxon>Oxalobacteraceae</taxon>
        <taxon>Telluria group</taxon>
        <taxon>Massilia</taxon>
    </lineage>
</organism>
<dbReference type="InterPro" id="IPR000477">
    <property type="entry name" value="RT_dom"/>
</dbReference>